<feature type="binding site" evidence="14">
    <location>
        <begin position="316"/>
        <end position="317"/>
    </location>
    <ligand>
        <name>UDP-alpha-D-glucose</name>
        <dbReference type="ChEBI" id="CHEBI:58885"/>
        <note>ligand shared between dimeric partners</note>
    </ligand>
</feature>
<keyword evidence="11 16" id="KW-0119">Carbohydrate metabolism</keyword>
<evidence type="ECO:0000313" key="20">
    <source>
        <dbReference type="Proteomes" id="UP000318833"/>
    </source>
</evidence>
<feature type="binding site" evidence="15">
    <location>
        <position position="54"/>
    </location>
    <ligand>
        <name>Zn(2+)</name>
        <dbReference type="ChEBI" id="CHEBI:29105"/>
    </ligand>
</feature>
<dbReference type="AlphaFoldDB" id="A0A554VFA0"/>
<evidence type="ECO:0000256" key="10">
    <source>
        <dbReference type="ARBA" id="ARBA00023144"/>
    </source>
</evidence>
<dbReference type="InterPro" id="IPR005850">
    <property type="entry name" value="GalP_Utransf_C"/>
</dbReference>
<keyword evidence="6 16" id="KW-0808">Transferase</keyword>
<feature type="binding site" description="in other chain" evidence="14">
    <location>
        <position position="168"/>
    </location>
    <ligand>
        <name>UDP-alpha-D-glucose</name>
        <dbReference type="ChEBI" id="CHEBI:58885"/>
        <note>ligand shared between dimeric partners</note>
    </ligand>
</feature>
<dbReference type="UniPathway" id="UPA00214"/>
<dbReference type="EMBL" id="VLNR01000054">
    <property type="protein sequence ID" value="TSE05806.1"/>
    <property type="molecule type" value="Genomic_DNA"/>
</dbReference>
<evidence type="ECO:0000256" key="3">
    <source>
        <dbReference type="ARBA" id="ARBA00010951"/>
    </source>
</evidence>
<dbReference type="CDD" id="cd00608">
    <property type="entry name" value="GalT"/>
    <property type="match status" value="1"/>
</dbReference>
<dbReference type="InterPro" id="IPR019779">
    <property type="entry name" value="GalP_UDPtransf1_His-AS"/>
</dbReference>
<comment type="cofactor">
    <cofactor evidence="15">
        <name>Zn(2+)</name>
        <dbReference type="ChEBI" id="CHEBI:29105"/>
    </cofactor>
    <text evidence="15">Binds 1 zinc ion per subunit.</text>
</comment>
<evidence type="ECO:0000256" key="5">
    <source>
        <dbReference type="ARBA" id="ARBA00016340"/>
    </source>
</evidence>
<keyword evidence="8 15" id="KW-0479">Metal-binding</keyword>
<feature type="binding site" evidence="14">
    <location>
        <begin position="311"/>
        <end position="312"/>
    </location>
    <ligand>
        <name>UDP-alpha-D-glucose</name>
        <dbReference type="ChEBI" id="CHEBI:58885"/>
        <note>ligand shared between dimeric partners</note>
    </ligand>
</feature>
<dbReference type="Pfam" id="PF02744">
    <property type="entry name" value="GalP_UDP_tr_C"/>
    <property type="match status" value="1"/>
</dbReference>
<feature type="binding site" description="in other chain" evidence="14">
    <location>
        <position position="153"/>
    </location>
    <ligand>
        <name>UDP-alpha-D-glucose</name>
        <dbReference type="ChEBI" id="CHEBI:58885"/>
        <note>ligand shared between dimeric partners</note>
    </ligand>
</feature>
<dbReference type="PANTHER" id="PTHR11943">
    <property type="entry name" value="GALACTOSE-1-PHOSPHATE URIDYLYLTRANSFERASE"/>
    <property type="match status" value="1"/>
</dbReference>
<dbReference type="PANTHER" id="PTHR11943:SF1">
    <property type="entry name" value="GALACTOSE-1-PHOSPHATE URIDYLYLTRANSFERASE"/>
    <property type="match status" value="1"/>
</dbReference>
<dbReference type="GO" id="GO:0005737">
    <property type="term" value="C:cytoplasm"/>
    <property type="evidence" value="ECO:0007669"/>
    <property type="project" value="TreeGrafter"/>
</dbReference>
<dbReference type="InterPro" id="IPR036265">
    <property type="entry name" value="HIT-like_sf"/>
</dbReference>
<comment type="caution">
    <text evidence="19">The sequence shown here is derived from an EMBL/GenBank/DDBJ whole genome shotgun (WGS) entry which is preliminary data.</text>
</comment>
<evidence type="ECO:0000256" key="9">
    <source>
        <dbReference type="ARBA" id="ARBA00022833"/>
    </source>
</evidence>
<evidence type="ECO:0000313" key="19">
    <source>
        <dbReference type="EMBL" id="TSE05806.1"/>
    </source>
</evidence>
<dbReference type="InterPro" id="IPR005849">
    <property type="entry name" value="GalP_Utransf_N"/>
</dbReference>
<feature type="binding site" evidence="14">
    <location>
        <begin position="27"/>
        <end position="30"/>
    </location>
    <ligand>
        <name>UDP-alpha-D-glucose</name>
        <dbReference type="ChEBI" id="CHEBI:58885"/>
        <note>ligand shared between dimeric partners</note>
    </ligand>
</feature>
<evidence type="ECO:0000259" key="18">
    <source>
        <dbReference type="Pfam" id="PF02744"/>
    </source>
</evidence>
<organism evidence="19 20">
    <name type="scientific">Aquimarina algiphila</name>
    <dbReference type="NCBI Taxonomy" id="2047982"/>
    <lineage>
        <taxon>Bacteria</taxon>
        <taxon>Pseudomonadati</taxon>
        <taxon>Bacteroidota</taxon>
        <taxon>Flavobacteriia</taxon>
        <taxon>Flavobacteriales</taxon>
        <taxon>Flavobacteriaceae</taxon>
        <taxon>Aquimarina</taxon>
    </lineage>
</organism>
<sequence>MMQDFNDNPHRRFNILTGEWILVSPHRTKRPWQGKNEEPAKFSQVSYDENCYLCPGNTRASGDVNPEYTAPFSFTNDFAALLQDVPEEQFDDGLLKAESESGICKVVCFSPNHALTLPIMKVEEIAQVIALWQEEFIGLGKRSDINYVQIFENKGAVMGCSNPHPHGQIWAQRSIPEEIIKKTQQQEHYWKDHKKSLLGAYLEQELELKERILVENEHFVALVPYWAIWPYETMIIPRRKVETIDQLTDEEVRDFADIIKILTIKYDNIFKTSFPYSAGIHQAPTDGLNHEEWHMHMSFYPPLLRSSTVKKFMVGYELFANPQRDITAEQAALTIRSQSNEHYTNSI</sequence>
<feature type="binding site" description="in other chain" evidence="14">
    <location>
        <position position="60"/>
    </location>
    <ligand>
        <name>UDP-alpha-D-glucose</name>
        <dbReference type="ChEBI" id="CHEBI:58885"/>
        <note>ligand shared between dimeric partners</note>
    </ligand>
</feature>
<dbReference type="OrthoDB" id="9769064at2"/>
<evidence type="ECO:0000256" key="15">
    <source>
        <dbReference type="PIRSR" id="PIRSR000808-3"/>
    </source>
</evidence>
<feature type="active site" description="Tele-UMP-histidine intermediate" evidence="13">
    <location>
        <position position="166"/>
    </location>
</feature>
<evidence type="ECO:0000256" key="1">
    <source>
        <dbReference type="ARBA" id="ARBA00001107"/>
    </source>
</evidence>
<gene>
    <name evidence="19" type="ORF">FOF46_21450</name>
</gene>
<evidence type="ECO:0000256" key="11">
    <source>
        <dbReference type="ARBA" id="ARBA00023277"/>
    </source>
</evidence>
<dbReference type="Gene3D" id="3.30.428.10">
    <property type="entry name" value="HIT-like"/>
    <property type="match status" value="2"/>
</dbReference>
<dbReference type="Proteomes" id="UP000318833">
    <property type="component" value="Unassembled WGS sequence"/>
</dbReference>
<evidence type="ECO:0000256" key="7">
    <source>
        <dbReference type="ARBA" id="ARBA00022695"/>
    </source>
</evidence>
<evidence type="ECO:0000256" key="12">
    <source>
        <dbReference type="NCBIfam" id="TIGR00209"/>
    </source>
</evidence>
<feature type="binding site" description="in other chain" evidence="14">
    <location>
        <begin position="159"/>
        <end position="161"/>
    </location>
    <ligand>
        <name>UDP-alpha-D-glucose</name>
        <dbReference type="ChEBI" id="CHEBI:58885"/>
        <note>ligand shared between dimeric partners</note>
    </ligand>
</feature>
<dbReference type="GO" id="GO:0008270">
    <property type="term" value="F:zinc ion binding"/>
    <property type="evidence" value="ECO:0007669"/>
    <property type="project" value="InterPro"/>
</dbReference>
<comment type="pathway">
    <text evidence="2 16">Carbohydrate metabolism; galactose metabolism.</text>
</comment>
<dbReference type="RefSeq" id="WP_143917861.1">
    <property type="nucleotide sequence ID" value="NZ_CANLFO010000010.1"/>
</dbReference>
<keyword evidence="10 16" id="KW-0299">Galactose metabolism</keyword>
<protein>
    <recommendedName>
        <fullName evidence="5 12">Galactose-1-phosphate uridylyltransferase</fullName>
        <ecNumber evidence="4 12">2.7.7.12</ecNumber>
    </recommendedName>
</protein>
<dbReference type="GO" id="GO:0008108">
    <property type="term" value="F:UDP-glucose:hexose-1-phosphate uridylyltransferase activity"/>
    <property type="evidence" value="ECO:0007669"/>
    <property type="project" value="UniProtKB-UniRule"/>
</dbReference>
<reference evidence="19 20" key="1">
    <citation type="submission" date="2019-07" db="EMBL/GenBank/DDBJ databases">
        <title>The draft genome sequence of Aquimarina algiphila M91.</title>
        <authorList>
            <person name="Meng X."/>
        </authorList>
    </citation>
    <scope>NUCLEOTIDE SEQUENCE [LARGE SCALE GENOMIC DNA]</scope>
    <source>
        <strain evidence="19 20">M91</strain>
    </source>
</reference>
<dbReference type="NCBIfam" id="NF008724">
    <property type="entry name" value="PRK11720.1"/>
    <property type="match status" value="1"/>
</dbReference>
<dbReference type="GO" id="GO:0033499">
    <property type="term" value="P:galactose catabolic process via UDP-galactose, Leloir pathway"/>
    <property type="evidence" value="ECO:0007669"/>
    <property type="project" value="TreeGrafter"/>
</dbReference>
<keyword evidence="7 16" id="KW-0548">Nucleotidyltransferase</keyword>
<feature type="binding site" evidence="15">
    <location>
        <position position="51"/>
    </location>
    <ligand>
        <name>Zn(2+)</name>
        <dbReference type="ChEBI" id="CHEBI:29105"/>
    </ligand>
</feature>
<dbReference type="PROSITE" id="PS00117">
    <property type="entry name" value="GAL_P_UDP_TRANSF_I"/>
    <property type="match status" value="1"/>
</dbReference>
<dbReference type="NCBIfam" id="TIGR00209">
    <property type="entry name" value="galT_1"/>
    <property type="match status" value="1"/>
</dbReference>
<dbReference type="PIRSF" id="PIRSF000808">
    <property type="entry name" value="GalT"/>
    <property type="match status" value="1"/>
</dbReference>
<dbReference type="SUPFAM" id="SSF54197">
    <property type="entry name" value="HIT-like"/>
    <property type="match status" value="2"/>
</dbReference>
<name>A0A554VFA0_9FLAO</name>
<evidence type="ECO:0000256" key="13">
    <source>
        <dbReference type="PIRSR" id="PIRSR000808-1"/>
    </source>
</evidence>
<evidence type="ECO:0000256" key="14">
    <source>
        <dbReference type="PIRSR" id="PIRSR000808-2"/>
    </source>
</evidence>
<feature type="binding site" description="in other chain" evidence="14">
    <location>
        <position position="323"/>
    </location>
    <ligand>
        <name>UDP-alpha-D-glucose</name>
        <dbReference type="ChEBI" id="CHEBI:58885"/>
        <note>ligand shared between dimeric partners</note>
    </ligand>
</feature>
<accession>A0A554VFA0</accession>
<evidence type="ECO:0000256" key="2">
    <source>
        <dbReference type="ARBA" id="ARBA00004947"/>
    </source>
</evidence>
<keyword evidence="20" id="KW-1185">Reference proteome</keyword>
<feature type="domain" description="Galactose-1-phosphate uridyl transferase N-terminal" evidence="17">
    <location>
        <begin position="4"/>
        <end position="176"/>
    </location>
</feature>
<keyword evidence="9 15" id="KW-0862">Zinc</keyword>
<dbReference type="FunFam" id="3.30.428.10:FF:000001">
    <property type="entry name" value="Galactose-1-phosphate uridylyltransferase"/>
    <property type="match status" value="1"/>
</dbReference>
<feature type="binding site" evidence="15">
    <location>
        <position position="164"/>
    </location>
    <ligand>
        <name>Zn(2+)</name>
        <dbReference type="ChEBI" id="CHEBI:29105"/>
    </ligand>
</feature>
<dbReference type="EC" id="2.7.7.12" evidence="4 12"/>
<dbReference type="InterPro" id="IPR001937">
    <property type="entry name" value="GalP_UDPtransf1"/>
</dbReference>
<dbReference type="Pfam" id="PF01087">
    <property type="entry name" value="GalP_UDP_transf"/>
    <property type="match status" value="1"/>
</dbReference>
<evidence type="ECO:0000259" key="17">
    <source>
        <dbReference type="Pfam" id="PF01087"/>
    </source>
</evidence>
<comment type="similarity">
    <text evidence="3 16">Belongs to the galactose-1-phosphate uridylyltransferase type 1 family.</text>
</comment>
<evidence type="ECO:0000256" key="16">
    <source>
        <dbReference type="RuleBase" id="RU000506"/>
    </source>
</evidence>
<evidence type="ECO:0000256" key="6">
    <source>
        <dbReference type="ARBA" id="ARBA00022679"/>
    </source>
</evidence>
<proteinExistence type="inferred from homology"/>
<feature type="binding site" evidence="15">
    <location>
        <position position="113"/>
    </location>
    <ligand>
        <name>Zn(2+)</name>
        <dbReference type="ChEBI" id="CHEBI:29105"/>
    </ligand>
</feature>
<comment type="catalytic activity">
    <reaction evidence="1 16">
        <text>alpha-D-galactose 1-phosphate + UDP-alpha-D-glucose = alpha-D-glucose 1-phosphate + UDP-alpha-D-galactose</text>
        <dbReference type="Rhea" id="RHEA:13989"/>
        <dbReference type="ChEBI" id="CHEBI:58336"/>
        <dbReference type="ChEBI" id="CHEBI:58601"/>
        <dbReference type="ChEBI" id="CHEBI:58885"/>
        <dbReference type="ChEBI" id="CHEBI:66914"/>
        <dbReference type="EC" id="2.7.7.12"/>
    </reaction>
</comment>
<feature type="binding site" description="in other chain" evidence="14">
    <location>
        <begin position="76"/>
        <end position="77"/>
    </location>
    <ligand>
        <name>UDP-alpha-D-glucose</name>
        <dbReference type="ChEBI" id="CHEBI:58885"/>
        <note>ligand shared between dimeric partners</note>
    </ligand>
</feature>
<feature type="domain" description="Galactose-1-phosphate uridyl transferase C-terminal" evidence="18">
    <location>
        <begin position="183"/>
        <end position="345"/>
    </location>
</feature>
<dbReference type="FunFam" id="3.30.428.10:FF:000002">
    <property type="entry name" value="Galactose-1-phosphate uridylyltransferase"/>
    <property type="match status" value="1"/>
</dbReference>
<evidence type="ECO:0000256" key="8">
    <source>
        <dbReference type="ARBA" id="ARBA00022723"/>
    </source>
</evidence>
<evidence type="ECO:0000256" key="4">
    <source>
        <dbReference type="ARBA" id="ARBA00012384"/>
    </source>
</evidence>